<evidence type="ECO:0000256" key="7">
    <source>
        <dbReference type="ARBA" id="ARBA00023269"/>
    </source>
</evidence>
<dbReference type="GO" id="GO:0005634">
    <property type="term" value="C:nucleus"/>
    <property type="evidence" value="ECO:0007669"/>
    <property type="project" value="UniProtKB-SubCell"/>
</dbReference>
<evidence type="ECO:0000256" key="5">
    <source>
        <dbReference type="ARBA" id="ARBA00023125"/>
    </source>
</evidence>
<keyword evidence="5" id="KW-0238">DNA-binding</keyword>
<dbReference type="GO" id="GO:0000786">
    <property type="term" value="C:nucleosome"/>
    <property type="evidence" value="ECO:0007669"/>
    <property type="project" value="UniProtKB-KW"/>
</dbReference>
<dbReference type="GO" id="GO:0030527">
    <property type="term" value="F:structural constituent of chromatin"/>
    <property type="evidence" value="ECO:0007669"/>
    <property type="project" value="InterPro"/>
</dbReference>
<evidence type="ECO:0000256" key="6">
    <source>
        <dbReference type="ARBA" id="ARBA00023242"/>
    </source>
</evidence>
<keyword evidence="4" id="KW-0158">Chromosome</keyword>
<dbReference type="InterPro" id="IPR009072">
    <property type="entry name" value="Histone-fold"/>
</dbReference>
<evidence type="ECO:0008006" key="11">
    <source>
        <dbReference type="Google" id="ProtNLM"/>
    </source>
</evidence>
<dbReference type="Proteomes" id="UP000813427">
    <property type="component" value="Unassembled WGS sequence"/>
</dbReference>
<dbReference type="SUPFAM" id="SSF47113">
    <property type="entry name" value="Histone-fold"/>
    <property type="match status" value="1"/>
</dbReference>
<comment type="caution">
    <text evidence="9">The sequence shown here is derived from an EMBL/GenBank/DDBJ whole genome shotgun (WGS) entry which is preliminary data.</text>
</comment>
<comment type="subcellular location">
    <subcellularLocation>
        <location evidence="2">Chromosome</location>
    </subcellularLocation>
    <subcellularLocation>
        <location evidence="1">Nucleus</location>
    </subcellularLocation>
</comment>
<name>A0A8K0RPW7_9HYPO</name>
<evidence type="ECO:0000256" key="2">
    <source>
        <dbReference type="ARBA" id="ARBA00004286"/>
    </source>
</evidence>
<protein>
    <recommendedName>
        <fullName evidence="11">Histone H4</fullName>
    </recommendedName>
</protein>
<organism evidence="9 10">
    <name type="scientific">Fusarium tricinctum</name>
    <dbReference type="NCBI Taxonomy" id="61284"/>
    <lineage>
        <taxon>Eukaryota</taxon>
        <taxon>Fungi</taxon>
        <taxon>Dikarya</taxon>
        <taxon>Ascomycota</taxon>
        <taxon>Pezizomycotina</taxon>
        <taxon>Sordariomycetes</taxon>
        <taxon>Hypocreomycetidae</taxon>
        <taxon>Hypocreales</taxon>
        <taxon>Nectriaceae</taxon>
        <taxon>Fusarium</taxon>
        <taxon>Fusarium tricinctum species complex</taxon>
    </lineage>
</organism>
<dbReference type="GO" id="GO:0003677">
    <property type="term" value="F:DNA binding"/>
    <property type="evidence" value="ECO:0007669"/>
    <property type="project" value="UniProtKB-KW"/>
</dbReference>
<evidence type="ECO:0000256" key="8">
    <source>
        <dbReference type="SAM" id="MobiDB-lite"/>
    </source>
</evidence>
<accession>A0A8K0RPW7</accession>
<keyword evidence="10" id="KW-1185">Reference proteome</keyword>
<sequence length="153" mass="16675">MPSVPSRGGPSTARPGPTYTGGKVAPLQRRGIVHQGGGKTVLDGKRHSHIENVTGIVVNRIVTAKPAIRRLARRGGVKRISAGIYEDVRAALKARLETILQNCVIYVEHRNAKTVTVRDVIHSLGRLGRPLWGFDPDTYDPSKKTRADQQITA</sequence>
<dbReference type="AlphaFoldDB" id="A0A8K0RPW7"/>
<dbReference type="Gene3D" id="1.10.20.10">
    <property type="entry name" value="Histone, subunit A"/>
    <property type="match status" value="1"/>
</dbReference>
<dbReference type="PANTHER" id="PTHR10484">
    <property type="entry name" value="HISTONE H4"/>
    <property type="match status" value="1"/>
</dbReference>
<evidence type="ECO:0000256" key="4">
    <source>
        <dbReference type="ARBA" id="ARBA00022454"/>
    </source>
</evidence>
<reference evidence="9" key="1">
    <citation type="journal article" date="2021" name="Nat. Commun.">
        <title>Genetic determinants of endophytism in the Arabidopsis root mycobiome.</title>
        <authorList>
            <person name="Mesny F."/>
            <person name="Miyauchi S."/>
            <person name="Thiergart T."/>
            <person name="Pickel B."/>
            <person name="Atanasova L."/>
            <person name="Karlsson M."/>
            <person name="Huettel B."/>
            <person name="Barry K.W."/>
            <person name="Haridas S."/>
            <person name="Chen C."/>
            <person name="Bauer D."/>
            <person name="Andreopoulos W."/>
            <person name="Pangilinan J."/>
            <person name="LaButti K."/>
            <person name="Riley R."/>
            <person name="Lipzen A."/>
            <person name="Clum A."/>
            <person name="Drula E."/>
            <person name="Henrissat B."/>
            <person name="Kohler A."/>
            <person name="Grigoriev I.V."/>
            <person name="Martin F.M."/>
            <person name="Hacquard S."/>
        </authorList>
    </citation>
    <scope>NUCLEOTIDE SEQUENCE</scope>
    <source>
        <strain evidence="9">MPI-SDFR-AT-0068</strain>
    </source>
</reference>
<dbReference type="EMBL" id="JAGPXF010000006">
    <property type="protein sequence ID" value="KAH7238244.1"/>
    <property type="molecule type" value="Genomic_DNA"/>
</dbReference>
<evidence type="ECO:0000313" key="9">
    <source>
        <dbReference type="EMBL" id="KAH7238244.1"/>
    </source>
</evidence>
<dbReference type="GO" id="GO:0046982">
    <property type="term" value="F:protein heterodimerization activity"/>
    <property type="evidence" value="ECO:0007669"/>
    <property type="project" value="InterPro"/>
</dbReference>
<dbReference type="SMART" id="SM00417">
    <property type="entry name" value="H4"/>
    <property type="match status" value="1"/>
</dbReference>
<comment type="similarity">
    <text evidence="3">Belongs to the histone H4 family.</text>
</comment>
<dbReference type="OrthoDB" id="3919494at2759"/>
<keyword evidence="7" id="KW-0544">Nucleosome core</keyword>
<keyword evidence="6" id="KW-0539">Nucleus</keyword>
<dbReference type="CDD" id="cd22912">
    <property type="entry name" value="HFD_H4"/>
    <property type="match status" value="1"/>
</dbReference>
<evidence type="ECO:0000313" key="10">
    <source>
        <dbReference type="Proteomes" id="UP000813427"/>
    </source>
</evidence>
<dbReference type="InterPro" id="IPR001951">
    <property type="entry name" value="Histone_H4"/>
</dbReference>
<feature type="region of interest" description="Disordered" evidence="8">
    <location>
        <begin position="1"/>
        <end position="24"/>
    </location>
</feature>
<evidence type="ECO:0000256" key="3">
    <source>
        <dbReference type="ARBA" id="ARBA00006564"/>
    </source>
</evidence>
<gene>
    <name evidence="9" type="ORF">BKA59DRAFT_457599</name>
</gene>
<proteinExistence type="inferred from homology"/>
<evidence type="ECO:0000256" key="1">
    <source>
        <dbReference type="ARBA" id="ARBA00004123"/>
    </source>
</evidence>